<evidence type="ECO:0008006" key="10">
    <source>
        <dbReference type="Google" id="ProtNLM"/>
    </source>
</evidence>
<dbReference type="InParanoid" id="A0A165SJV4"/>
<dbReference type="PROSITE" id="PS51745">
    <property type="entry name" value="PB1"/>
    <property type="match status" value="1"/>
</dbReference>
<reference evidence="8 9" key="1">
    <citation type="journal article" date="2016" name="Mol. Biol. Evol.">
        <title>Comparative Genomics of Early-Diverging Mushroom-Forming Fungi Provides Insights into the Origins of Lignocellulose Decay Capabilities.</title>
        <authorList>
            <person name="Nagy L.G."/>
            <person name="Riley R."/>
            <person name="Tritt A."/>
            <person name="Adam C."/>
            <person name="Daum C."/>
            <person name="Floudas D."/>
            <person name="Sun H."/>
            <person name="Yadav J.S."/>
            <person name="Pangilinan J."/>
            <person name="Larsson K.H."/>
            <person name="Matsuura K."/>
            <person name="Barry K."/>
            <person name="Labutti K."/>
            <person name="Kuo R."/>
            <person name="Ohm R.A."/>
            <person name="Bhattacharya S.S."/>
            <person name="Shirouzu T."/>
            <person name="Yoshinaga Y."/>
            <person name="Martin F.M."/>
            <person name="Grigoriev I.V."/>
            <person name="Hibbett D.S."/>
        </authorList>
    </citation>
    <scope>NUCLEOTIDE SEQUENCE [LARGE SCALE GENOMIC DNA]</scope>
    <source>
        <strain evidence="8 9">HHB14362 ss-1</strain>
    </source>
</reference>
<feature type="compositionally biased region" description="Basic and acidic residues" evidence="5">
    <location>
        <begin position="492"/>
        <end position="504"/>
    </location>
</feature>
<feature type="domain" description="ZZ-type" evidence="6">
    <location>
        <begin position="774"/>
        <end position="835"/>
    </location>
</feature>
<dbReference type="AlphaFoldDB" id="A0A165SJV4"/>
<feature type="compositionally biased region" description="Basic residues" evidence="5">
    <location>
        <begin position="524"/>
        <end position="536"/>
    </location>
</feature>
<dbReference type="GO" id="GO:0016235">
    <property type="term" value="C:aggresome"/>
    <property type="evidence" value="ECO:0007669"/>
    <property type="project" value="TreeGrafter"/>
</dbReference>
<keyword evidence="9" id="KW-1185">Reference proteome</keyword>
<feature type="compositionally biased region" description="Polar residues" evidence="5">
    <location>
        <begin position="541"/>
        <end position="556"/>
    </location>
</feature>
<dbReference type="PANTHER" id="PTHR15090">
    <property type="entry name" value="SEQUESTOSOME 1-RELATED"/>
    <property type="match status" value="1"/>
</dbReference>
<dbReference type="SUPFAM" id="SSF57850">
    <property type="entry name" value="RING/U-box"/>
    <property type="match status" value="4"/>
</dbReference>
<feature type="domain" description="ZZ-type" evidence="6">
    <location>
        <begin position="692"/>
        <end position="744"/>
    </location>
</feature>
<dbReference type="OrthoDB" id="661148at2759"/>
<evidence type="ECO:0000313" key="9">
    <source>
        <dbReference type="Proteomes" id="UP000076761"/>
    </source>
</evidence>
<protein>
    <recommendedName>
        <fullName evidence="10">ZZ-type domain-containing protein</fullName>
    </recommendedName>
</protein>
<dbReference type="SMART" id="SM00291">
    <property type="entry name" value="ZnF_ZZ"/>
    <property type="match status" value="4"/>
</dbReference>
<dbReference type="STRING" id="1314782.A0A165SJV4"/>
<dbReference type="InterPro" id="IPR053793">
    <property type="entry name" value="PB1-like"/>
</dbReference>
<feature type="compositionally biased region" description="Low complexity" evidence="5">
    <location>
        <begin position="368"/>
        <end position="378"/>
    </location>
</feature>
<accession>A0A165SJV4</accession>
<feature type="compositionally biased region" description="Polar residues" evidence="5">
    <location>
        <begin position="333"/>
        <end position="347"/>
    </location>
</feature>
<evidence type="ECO:0000256" key="4">
    <source>
        <dbReference type="PROSITE-ProRule" id="PRU00228"/>
    </source>
</evidence>
<dbReference type="SMART" id="SM00666">
    <property type="entry name" value="PB1"/>
    <property type="match status" value="1"/>
</dbReference>
<organism evidence="8 9">
    <name type="scientific">Neolentinus lepideus HHB14362 ss-1</name>
    <dbReference type="NCBI Taxonomy" id="1314782"/>
    <lineage>
        <taxon>Eukaryota</taxon>
        <taxon>Fungi</taxon>
        <taxon>Dikarya</taxon>
        <taxon>Basidiomycota</taxon>
        <taxon>Agaricomycotina</taxon>
        <taxon>Agaricomycetes</taxon>
        <taxon>Gloeophyllales</taxon>
        <taxon>Gloeophyllaceae</taxon>
        <taxon>Neolentinus</taxon>
    </lineage>
</organism>
<dbReference type="EMBL" id="KV425573">
    <property type="protein sequence ID" value="KZT25273.1"/>
    <property type="molecule type" value="Genomic_DNA"/>
</dbReference>
<dbReference type="GO" id="GO:0008270">
    <property type="term" value="F:zinc ion binding"/>
    <property type="evidence" value="ECO:0007669"/>
    <property type="project" value="UniProtKB-KW"/>
</dbReference>
<gene>
    <name evidence="8" type="ORF">NEOLEDRAFT_1134096</name>
</gene>
<proteinExistence type="predicted"/>
<evidence type="ECO:0000259" key="7">
    <source>
        <dbReference type="PROSITE" id="PS51745"/>
    </source>
</evidence>
<feature type="region of interest" description="Disordered" evidence="5">
    <location>
        <begin position="163"/>
        <end position="217"/>
    </location>
</feature>
<dbReference type="Proteomes" id="UP000076761">
    <property type="component" value="Unassembled WGS sequence"/>
</dbReference>
<keyword evidence="3" id="KW-0862">Zinc</keyword>
<evidence type="ECO:0000256" key="2">
    <source>
        <dbReference type="ARBA" id="ARBA00022771"/>
    </source>
</evidence>
<dbReference type="CDD" id="cd02340">
    <property type="entry name" value="ZZ_NBR1_like"/>
    <property type="match status" value="1"/>
</dbReference>
<dbReference type="Pfam" id="PF00564">
    <property type="entry name" value="PB1"/>
    <property type="match status" value="1"/>
</dbReference>
<evidence type="ECO:0000313" key="8">
    <source>
        <dbReference type="EMBL" id="KZT25273.1"/>
    </source>
</evidence>
<name>A0A165SJV4_9AGAM</name>
<dbReference type="GO" id="GO:0005080">
    <property type="term" value="F:protein kinase C binding"/>
    <property type="evidence" value="ECO:0007669"/>
    <property type="project" value="TreeGrafter"/>
</dbReference>
<evidence type="ECO:0000256" key="3">
    <source>
        <dbReference type="ARBA" id="ARBA00022833"/>
    </source>
</evidence>
<dbReference type="InterPro" id="IPR000433">
    <property type="entry name" value="Znf_ZZ"/>
</dbReference>
<dbReference type="PROSITE" id="PS01357">
    <property type="entry name" value="ZF_ZZ_1"/>
    <property type="match status" value="2"/>
</dbReference>
<dbReference type="GO" id="GO:0007032">
    <property type="term" value="P:endosome organization"/>
    <property type="evidence" value="ECO:0007669"/>
    <property type="project" value="TreeGrafter"/>
</dbReference>
<dbReference type="PROSITE" id="PS50135">
    <property type="entry name" value="ZF_ZZ_2"/>
    <property type="match status" value="2"/>
</dbReference>
<evidence type="ECO:0000259" key="6">
    <source>
        <dbReference type="PROSITE" id="PS50135"/>
    </source>
</evidence>
<feature type="domain" description="PB1" evidence="7">
    <location>
        <begin position="24"/>
        <end position="98"/>
    </location>
</feature>
<sequence>MPIASSSNVSARDSNSLNSRPDRTLVVKCTLDRWNKRITFSSARNCSYDLLRDRVEQCFSLSASSFVISYKDDDGEITDITNESDLTEAIHYFHTDASASESASSASSILSGRSFGSKKITLRVHVTVDYDGPSLSDSSSLASLDDYRRRSESELSLSWSVVPSENNGLVNPERELEDDAVTISSRDTGASADRERSNGHAARRHTSLPPVVEDQSDAGTEWALATVADNRTTSPSLESAPENSSGVFSRLKLAESSSQANPSSSSVPLSWLQDQSNRTIKAMLGALPEPSDTSSIGDLSLRRDERGKYYYSYTSASSGSVTHDSGYQDDDSMSATHDPTRSMQVDANGNPLPDPMSSSSGSRGGSTGYRASTGSSSRLLPHSASEPILHIHPSIPPEVLKYLEEEEVAGPPQDQLTSCSECGVLLETIRYVCSMCGEKRPIGGESPSDSEAGKNGRLYPPNGHQTTSSANSSRTYVADPARVHVPPVPPLPHEHQRHTSDPYHQHQHQHHHHHYYDPLDPHGYHHHHHHTAHSAHFHSPPSLSVPNHSQPHSIFSGSGPYMPLSSSTTLPRTLDGTSTSLPLNGHSSSPSSSHSSSSGSSPIAPTVSGGYELCPMCIESAGVNHALEVVGGGAGLGMTFGLGRSGRAGARGMDALSQWRRAAPKQKGQLRHAYIEKAWGQRGWEDVEQDNKRSCKCSTCETDIVSKRYKCASCQDFNLCIACYGQVHEVHPSHAFLFVPEKPVRSKSESDIIGSSFSTAVDSDAEGGEPSMKHPGVKCAHCMQDIVGARFHCAICESVDICSNCESAGLPGNLDSTDDGHNSSHIMIKIPYPLESTEVQTASKRAKHLWTRDAANVGCVPCPGSPDMSCYARTVVGSTTKGSDTDGDLLDHRTLCDGCGRNILGVRHQCASCPSSPKAYSLCGQCEERSYLLHDPKHIFVKLPRPVDRPLQTTQGLVPKIYITPVGPRPGAMRNTHPEEYLESVLHTHTWCDRCMTRIQGKWFHCGFCPKDLCSDCEAMDTHDNTHVFLVFKAPVDLRFFKRDAEYIDNGGGAPRPIIPYPIYRS</sequence>
<dbReference type="GO" id="GO:0044753">
    <property type="term" value="C:amphisome"/>
    <property type="evidence" value="ECO:0007669"/>
    <property type="project" value="TreeGrafter"/>
</dbReference>
<evidence type="ECO:0000256" key="5">
    <source>
        <dbReference type="SAM" id="MobiDB-lite"/>
    </source>
</evidence>
<dbReference type="GO" id="GO:0070530">
    <property type="term" value="F:K63-linked polyubiquitin modification-dependent protein binding"/>
    <property type="evidence" value="ECO:0007669"/>
    <property type="project" value="TreeGrafter"/>
</dbReference>
<dbReference type="Pfam" id="PF00569">
    <property type="entry name" value="ZZ"/>
    <property type="match status" value="2"/>
</dbReference>
<dbReference type="Gene3D" id="3.30.60.90">
    <property type="match status" value="4"/>
</dbReference>
<keyword evidence="1" id="KW-0479">Metal-binding</keyword>
<feature type="compositionally biased region" description="Polar residues" evidence="5">
    <location>
        <begin position="564"/>
        <end position="582"/>
    </location>
</feature>
<dbReference type="PANTHER" id="PTHR15090:SF0">
    <property type="entry name" value="SEQUESTOSOME-1"/>
    <property type="match status" value="1"/>
</dbReference>
<feature type="compositionally biased region" description="Low complexity" evidence="5">
    <location>
        <begin position="585"/>
        <end position="602"/>
    </location>
</feature>
<feature type="compositionally biased region" description="Basic residues" evidence="5">
    <location>
        <begin position="505"/>
        <end position="514"/>
    </location>
</feature>
<dbReference type="Gene3D" id="3.10.20.90">
    <property type="entry name" value="Phosphatidylinositol 3-kinase Catalytic Subunit, Chain A, domain 1"/>
    <property type="match status" value="1"/>
</dbReference>
<dbReference type="GO" id="GO:0035973">
    <property type="term" value="P:aggrephagy"/>
    <property type="evidence" value="ECO:0007669"/>
    <property type="project" value="TreeGrafter"/>
</dbReference>
<dbReference type="InterPro" id="IPR000270">
    <property type="entry name" value="PB1_dom"/>
</dbReference>
<feature type="region of interest" description="Disordered" evidence="5">
    <location>
        <begin position="441"/>
        <end position="604"/>
    </location>
</feature>
<evidence type="ECO:0000256" key="1">
    <source>
        <dbReference type="ARBA" id="ARBA00022723"/>
    </source>
</evidence>
<dbReference type="CDD" id="cd02249">
    <property type="entry name" value="ZZ"/>
    <property type="match status" value="1"/>
</dbReference>
<feature type="region of interest" description="Disordered" evidence="5">
    <location>
        <begin position="315"/>
        <end position="381"/>
    </location>
</feature>
<dbReference type="InterPro" id="IPR052260">
    <property type="entry name" value="Autophagy_Rcpt_SigReg"/>
</dbReference>
<feature type="compositionally biased region" description="Polar residues" evidence="5">
    <location>
        <begin position="463"/>
        <end position="475"/>
    </location>
</feature>
<dbReference type="InterPro" id="IPR043145">
    <property type="entry name" value="Znf_ZZ_sf"/>
</dbReference>
<dbReference type="GO" id="GO:0000423">
    <property type="term" value="P:mitophagy"/>
    <property type="evidence" value="ECO:0007669"/>
    <property type="project" value="TreeGrafter"/>
</dbReference>
<keyword evidence="2 4" id="KW-0863">Zinc-finger</keyword>
<dbReference type="SUPFAM" id="SSF54277">
    <property type="entry name" value="CAD &amp; PB1 domains"/>
    <property type="match status" value="1"/>
</dbReference>